<evidence type="ECO:0000313" key="7">
    <source>
        <dbReference type="EMBL" id="AIY65860.1"/>
    </source>
</evidence>
<sequence>MNTKFNLSVLSGSVVLACATASLNVSAHGYMDSPKARQAFCQAQGGYWWPADGSNIPNLACRAAFLESGHVQFIQEHEFAVNTPDYLNQAAVEANVPNGTLCAAGSAEKRGMDLPSPHWQKTVVTPNANGDIQIRYRATTPHNPSFWQFYLTKPGFNPATDTLTWQNIELIQSHDNIEFVKDPDGKRYYEMSVAIPADRSGDAVLYSRWQRVDVVGEGFYNCSDIVIERDTVTPTDWFALGYFVRQGQNAVAGDSVHVRLFDATGNEVVNQLFAVTAENQVNWQSKLAEKLNLDYASEMQVGVKNSTGEIVFDDANLASNQVFATSSDHSFALSVISAPENTAPQVHQVSPVSMDEGTETLVHVHAFDDENDPLTYQFTVPSEFTYSVDGPNLTLVAPSVTAAKNFTVNVTVSDGKLSTPASFTVTVNDVVVNPDVPAWDANKAYNAGEKASYQGKIYKAKWWVKGETPDTSNAWELETPSQGDAWQVGKAYSAGDTVTHNSQKYQARWWTQGEEPGTASVWQQL</sequence>
<dbReference type="SMART" id="SM00495">
    <property type="entry name" value="ChtBD3"/>
    <property type="match status" value="2"/>
</dbReference>
<feature type="domain" description="Chitin-binding type-3" evidence="6">
    <location>
        <begin position="436"/>
        <end position="478"/>
    </location>
</feature>
<dbReference type="InterPro" id="IPR003610">
    <property type="entry name" value="CBM5/12"/>
</dbReference>
<dbReference type="InterPro" id="IPR014756">
    <property type="entry name" value="Ig_E-set"/>
</dbReference>
<dbReference type="GO" id="GO:0008061">
    <property type="term" value="F:chitin binding"/>
    <property type="evidence" value="ECO:0007669"/>
    <property type="project" value="UniProtKB-KW"/>
</dbReference>
<dbReference type="InterPro" id="IPR036573">
    <property type="entry name" value="CBM_sf_5/12"/>
</dbReference>
<dbReference type="AlphaFoldDB" id="A0A0A7EGP6"/>
<dbReference type="STRING" id="1348114.OM33_12520"/>
<dbReference type="EMBL" id="CP009888">
    <property type="protein sequence ID" value="AIY65860.1"/>
    <property type="molecule type" value="Genomic_DNA"/>
</dbReference>
<dbReference type="InterPro" id="IPR051024">
    <property type="entry name" value="GlcNAc_Chitin_IntDeg"/>
</dbReference>
<dbReference type="Pfam" id="PF03067">
    <property type="entry name" value="LPMO_10"/>
    <property type="match status" value="1"/>
</dbReference>
<dbReference type="CDD" id="cd12215">
    <property type="entry name" value="ChiC_BD"/>
    <property type="match status" value="2"/>
</dbReference>
<evidence type="ECO:0000256" key="4">
    <source>
        <dbReference type="ARBA" id="ARBA00022801"/>
    </source>
</evidence>
<feature type="chain" id="PRO_5002026956" evidence="5">
    <location>
        <begin position="28"/>
        <end position="525"/>
    </location>
</feature>
<gene>
    <name evidence="7" type="ORF">OM33_12520</name>
</gene>
<reference evidence="7 8" key="1">
    <citation type="submission" date="2014-11" db="EMBL/GenBank/DDBJ databases">
        <title>Complete Genome Sequence of Pseudoalteromonas sp. Strain OCN003 Isolated from Kaneohe Bay, Oahu, Hawaii.</title>
        <authorList>
            <person name="Beurmann S."/>
            <person name="Videau P."/>
            <person name="Ushijima B."/>
            <person name="Smith A.M."/>
            <person name="Aeby G.S."/>
            <person name="Callahan S.M."/>
            <person name="Belcaid M."/>
        </authorList>
    </citation>
    <scope>NUCLEOTIDE SEQUENCE [LARGE SCALE GENOMIC DNA]</scope>
    <source>
        <strain evidence="7 8">OCN003</strain>
    </source>
</reference>
<dbReference type="InterPro" id="IPR004302">
    <property type="entry name" value="Cellulose/chitin-bd_N"/>
</dbReference>
<name>A0A0A7EGP6_9GAMM</name>
<dbReference type="Pfam" id="PF18416">
    <property type="entry name" value="GbpA_2"/>
    <property type="match status" value="1"/>
</dbReference>
<dbReference type="GO" id="GO:0004553">
    <property type="term" value="F:hydrolase activity, hydrolyzing O-glycosyl compounds"/>
    <property type="evidence" value="ECO:0007669"/>
    <property type="project" value="InterPro"/>
</dbReference>
<dbReference type="Gene3D" id="2.10.10.20">
    <property type="entry name" value="Carbohydrate-binding module superfamily 5/12"/>
    <property type="match status" value="2"/>
</dbReference>
<dbReference type="HOGENOM" id="CLU_039396_2_1_6"/>
<dbReference type="Proteomes" id="UP000030341">
    <property type="component" value="Chromosome 1"/>
</dbReference>
<proteinExistence type="predicted"/>
<keyword evidence="2" id="KW-0147">Chitin-binding</keyword>
<dbReference type="SUPFAM" id="SSF51055">
    <property type="entry name" value="Carbohydrate binding domain"/>
    <property type="match status" value="2"/>
</dbReference>
<dbReference type="eggNOG" id="COG3397">
    <property type="taxonomic scope" value="Bacteria"/>
</dbReference>
<dbReference type="KEGG" id="pseo:OM33_12520"/>
<dbReference type="InterPro" id="IPR041029">
    <property type="entry name" value="GbpA_2"/>
</dbReference>
<accession>A0A0A7EGP6</accession>
<dbReference type="SUPFAM" id="SSF81296">
    <property type="entry name" value="E set domains"/>
    <property type="match status" value="1"/>
</dbReference>
<evidence type="ECO:0000256" key="2">
    <source>
        <dbReference type="ARBA" id="ARBA00022669"/>
    </source>
</evidence>
<evidence type="ECO:0000259" key="6">
    <source>
        <dbReference type="SMART" id="SM00495"/>
    </source>
</evidence>
<dbReference type="RefSeq" id="WP_038642157.1">
    <property type="nucleotide sequence ID" value="NZ_CP009888.1"/>
</dbReference>
<keyword evidence="1" id="KW-0964">Secreted</keyword>
<dbReference type="GO" id="GO:0005576">
    <property type="term" value="C:extracellular region"/>
    <property type="evidence" value="ECO:0007669"/>
    <property type="project" value="InterPro"/>
</dbReference>
<dbReference type="PROSITE" id="PS51257">
    <property type="entry name" value="PROKAR_LIPOPROTEIN"/>
    <property type="match status" value="1"/>
</dbReference>
<keyword evidence="8" id="KW-1185">Reference proteome</keyword>
<feature type="signal peptide" evidence="5">
    <location>
        <begin position="1"/>
        <end position="27"/>
    </location>
</feature>
<dbReference type="Gene3D" id="3.30.70.2150">
    <property type="match status" value="1"/>
</dbReference>
<dbReference type="Gene3D" id="2.60.40.10">
    <property type="entry name" value="Immunoglobulins"/>
    <property type="match status" value="1"/>
</dbReference>
<evidence type="ECO:0000256" key="1">
    <source>
        <dbReference type="ARBA" id="ARBA00022525"/>
    </source>
</evidence>
<keyword evidence="3 5" id="KW-0732">Signal</keyword>
<dbReference type="GO" id="GO:0005975">
    <property type="term" value="P:carbohydrate metabolic process"/>
    <property type="evidence" value="ECO:0007669"/>
    <property type="project" value="InterPro"/>
</dbReference>
<dbReference type="eggNOG" id="COG3979">
    <property type="taxonomic scope" value="Bacteria"/>
</dbReference>
<feature type="domain" description="Chitin-binding type-3" evidence="6">
    <location>
        <begin position="483"/>
        <end position="525"/>
    </location>
</feature>
<dbReference type="GO" id="GO:0030246">
    <property type="term" value="F:carbohydrate binding"/>
    <property type="evidence" value="ECO:0007669"/>
    <property type="project" value="InterPro"/>
</dbReference>
<dbReference type="Pfam" id="PF02839">
    <property type="entry name" value="CBM_5_12"/>
    <property type="match status" value="2"/>
</dbReference>
<dbReference type="PANTHER" id="PTHR34823">
    <property type="entry name" value="GLCNAC-BINDING PROTEIN A"/>
    <property type="match status" value="1"/>
</dbReference>
<evidence type="ECO:0000256" key="5">
    <source>
        <dbReference type="SAM" id="SignalP"/>
    </source>
</evidence>
<protein>
    <submittedName>
        <fullName evidence="7">Chitinase</fullName>
    </submittedName>
</protein>
<organism evidence="7 8">
    <name type="scientific">Pseudoalteromonas piratica</name>
    <dbReference type="NCBI Taxonomy" id="1348114"/>
    <lineage>
        <taxon>Bacteria</taxon>
        <taxon>Pseudomonadati</taxon>
        <taxon>Pseudomonadota</taxon>
        <taxon>Gammaproteobacteria</taxon>
        <taxon>Alteromonadales</taxon>
        <taxon>Pseudoalteromonadaceae</taxon>
        <taxon>Pseudoalteromonas</taxon>
    </lineage>
</organism>
<evidence type="ECO:0000313" key="8">
    <source>
        <dbReference type="Proteomes" id="UP000030341"/>
    </source>
</evidence>
<dbReference type="InterPro" id="IPR013783">
    <property type="entry name" value="Ig-like_fold"/>
</dbReference>
<dbReference type="OrthoDB" id="3675244at2"/>
<dbReference type="PANTHER" id="PTHR34823:SF1">
    <property type="entry name" value="CHITIN-BINDING TYPE-4 DOMAIN-CONTAINING PROTEIN"/>
    <property type="match status" value="1"/>
</dbReference>
<dbReference type="Gene3D" id="2.70.50.50">
    <property type="entry name" value="chitin-binding protein cbp21"/>
    <property type="match status" value="1"/>
</dbReference>
<keyword evidence="4" id="KW-0378">Hydrolase</keyword>
<evidence type="ECO:0000256" key="3">
    <source>
        <dbReference type="ARBA" id="ARBA00022729"/>
    </source>
</evidence>